<feature type="compositionally biased region" description="Low complexity" evidence="1">
    <location>
        <begin position="274"/>
        <end position="291"/>
    </location>
</feature>
<dbReference type="Proteomes" id="UP000239899">
    <property type="component" value="Unassembled WGS sequence"/>
</dbReference>
<evidence type="ECO:0000313" key="3">
    <source>
        <dbReference type="Proteomes" id="UP000239899"/>
    </source>
</evidence>
<feature type="region of interest" description="Disordered" evidence="1">
    <location>
        <begin position="236"/>
        <end position="302"/>
    </location>
</feature>
<dbReference type="EMBL" id="LHPG02000010">
    <property type="protein sequence ID" value="PRW50915.1"/>
    <property type="molecule type" value="Genomic_DNA"/>
</dbReference>
<dbReference type="OrthoDB" id="509772at2759"/>
<gene>
    <name evidence="2" type="ORF">C2E21_5562</name>
</gene>
<keyword evidence="3" id="KW-1185">Reference proteome</keyword>
<organism evidence="2 3">
    <name type="scientific">Chlorella sorokiniana</name>
    <name type="common">Freshwater green alga</name>
    <dbReference type="NCBI Taxonomy" id="3076"/>
    <lineage>
        <taxon>Eukaryota</taxon>
        <taxon>Viridiplantae</taxon>
        <taxon>Chlorophyta</taxon>
        <taxon>core chlorophytes</taxon>
        <taxon>Trebouxiophyceae</taxon>
        <taxon>Chlorellales</taxon>
        <taxon>Chlorellaceae</taxon>
        <taxon>Chlorella clade</taxon>
        <taxon>Chlorella</taxon>
    </lineage>
</organism>
<sequence>MHRFELYRGYLAALLERDSQAGVVLAASQDLLVQSDPWRHPLVQRLLDEDALLFTLEGGKAVGDVPLEALPQTQQVVEACFGAAAAEGMADVAVSCAGLTIGGVGAALKYVSQLLQAAKAAASPKCRLAGSDQAVHNYLLHGLGPAGNQSFAWHMRRNWESPVHAMAYGWPVVVDTEGVLSRVEGEAPPVVYQYERAAGTAEVYRAMYPAQPARSGGLRWDGPECVEGAQLDGVKPCLPPKDNKASSSKHAPAAVGTAATASAAPAGKSSQQKAQTKPPAADASAAAVKTGADGRDRRRMRN</sequence>
<comment type="caution">
    <text evidence="2">The sequence shown here is derived from an EMBL/GenBank/DDBJ whole genome shotgun (WGS) entry which is preliminary data.</text>
</comment>
<dbReference type="AlphaFoldDB" id="A0A2P6TNL1"/>
<name>A0A2P6TNL1_CHLSO</name>
<accession>A0A2P6TNL1</accession>
<evidence type="ECO:0000256" key="1">
    <source>
        <dbReference type="SAM" id="MobiDB-lite"/>
    </source>
</evidence>
<reference evidence="2 3" key="1">
    <citation type="journal article" date="2018" name="Plant J.">
        <title>Genome sequences of Chlorella sorokiniana UTEX 1602 and Micractinium conductrix SAG 241.80: implications to maltose excretion by a green alga.</title>
        <authorList>
            <person name="Arriola M.B."/>
            <person name="Velmurugan N."/>
            <person name="Zhang Y."/>
            <person name="Plunkett M.H."/>
            <person name="Hondzo H."/>
            <person name="Barney B.M."/>
        </authorList>
    </citation>
    <scope>NUCLEOTIDE SEQUENCE [LARGE SCALE GENOMIC DNA]</scope>
    <source>
        <strain evidence="3">UTEX 1602</strain>
    </source>
</reference>
<feature type="compositionally biased region" description="Low complexity" evidence="1">
    <location>
        <begin position="251"/>
        <end position="267"/>
    </location>
</feature>
<protein>
    <submittedName>
        <fullName evidence="2">Uncharacterized protein</fullName>
    </submittedName>
</protein>
<proteinExistence type="predicted"/>
<evidence type="ECO:0000313" key="2">
    <source>
        <dbReference type="EMBL" id="PRW50915.1"/>
    </source>
</evidence>